<dbReference type="AlphaFoldDB" id="A0A165J1R5"/>
<evidence type="ECO:0000313" key="2">
    <source>
        <dbReference type="EMBL" id="KZV94200.1"/>
    </source>
</evidence>
<feature type="region of interest" description="Disordered" evidence="1">
    <location>
        <begin position="279"/>
        <end position="364"/>
    </location>
</feature>
<feature type="compositionally biased region" description="Polar residues" evidence="1">
    <location>
        <begin position="323"/>
        <end position="335"/>
    </location>
</feature>
<reference evidence="2 3" key="1">
    <citation type="journal article" date="2016" name="Mol. Biol. Evol.">
        <title>Comparative Genomics of Early-Diverging Mushroom-Forming Fungi Provides Insights into the Origins of Lignocellulose Decay Capabilities.</title>
        <authorList>
            <person name="Nagy L.G."/>
            <person name="Riley R."/>
            <person name="Tritt A."/>
            <person name="Adam C."/>
            <person name="Daum C."/>
            <person name="Floudas D."/>
            <person name="Sun H."/>
            <person name="Yadav J.S."/>
            <person name="Pangilinan J."/>
            <person name="Larsson K.H."/>
            <person name="Matsuura K."/>
            <person name="Barry K."/>
            <person name="Labutti K."/>
            <person name="Kuo R."/>
            <person name="Ohm R.A."/>
            <person name="Bhattacharya S.S."/>
            <person name="Shirouzu T."/>
            <person name="Yoshinaga Y."/>
            <person name="Martin F.M."/>
            <person name="Grigoriev I.V."/>
            <person name="Hibbett D.S."/>
        </authorList>
    </citation>
    <scope>NUCLEOTIDE SEQUENCE [LARGE SCALE GENOMIC DNA]</scope>
    <source>
        <strain evidence="2 3">HHB12029</strain>
    </source>
</reference>
<name>A0A165J1R5_EXIGL</name>
<sequence>MEVREAPTVHHWPVLATDDGERYGQFVVISLDRAQSVAPLEDPLVLEDALKLPNDRYLAIALGTGFINHFVDTGEFKLNCEFYLVRQGLPKGVQTECVPIAAASQHPTGRPAVYPTAPLPWDDLYVLTFSSFYAVVSRIHCGTNPSQARLTKDMMLQLRNAKYEDLKAYDSGPPPRPTQPVPAPVPVVPLSPPSAQSELSQLDPVEQSLQTIARKAASVEKYVELWLDLEQACPNLDDPEGIKPVIKKLRGIWGNWRTRSIAEVLGKNKETDAWLQGVADPLSVDIPPSRPEDGCEEGLEDDAVRPEDAGDGDDREASYAPSPESQEVPSATKPASSIAAHGPGNDYPTSLEAPAPPSPTASSVKRKGFQFDIFNRMAVAIHSLVGRILRTLQALPSKLMRAS</sequence>
<accession>A0A165J1R5</accession>
<gene>
    <name evidence="2" type="ORF">EXIGLDRAFT_835170</name>
</gene>
<proteinExistence type="predicted"/>
<evidence type="ECO:0000313" key="3">
    <source>
        <dbReference type="Proteomes" id="UP000077266"/>
    </source>
</evidence>
<keyword evidence="3" id="KW-1185">Reference proteome</keyword>
<dbReference type="Proteomes" id="UP000077266">
    <property type="component" value="Unassembled WGS sequence"/>
</dbReference>
<protein>
    <submittedName>
        <fullName evidence="2">Uncharacterized protein</fullName>
    </submittedName>
</protein>
<dbReference type="InParanoid" id="A0A165J1R5"/>
<organism evidence="2 3">
    <name type="scientific">Exidia glandulosa HHB12029</name>
    <dbReference type="NCBI Taxonomy" id="1314781"/>
    <lineage>
        <taxon>Eukaryota</taxon>
        <taxon>Fungi</taxon>
        <taxon>Dikarya</taxon>
        <taxon>Basidiomycota</taxon>
        <taxon>Agaricomycotina</taxon>
        <taxon>Agaricomycetes</taxon>
        <taxon>Auriculariales</taxon>
        <taxon>Exidiaceae</taxon>
        <taxon>Exidia</taxon>
    </lineage>
</organism>
<dbReference type="EMBL" id="KV425977">
    <property type="protein sequence ID" value="KZV94200.1"/>
    <property type="molecule type" value="Genomic_DNA"/>
</dbReference>
<evidence type="ECO:0000256" key="1">
    <source>
        <dbReference type="SAM" id="MobiDB-lite"/>
    </source>
</evidence>